<dbReference type="Pfam" id="PF03807">
    <property type="entry name" value="F420_oxidored"/>
    <property type="match status" value="1"/>
</dbReference>
<gene>
    <name evidence="9" type="primary">proC</name>
    <name evidence="15" type="ORF">RU96_GL000471</name>
</gene>
<sequence length="270" mass="28788">MKIGFIGTGNMASAIILGAVKSNFIPGKDIYLYDVFTQKAQELSNEIDGNACATATEAIKEVDIVFLAVKPNMIEKVLAGLKEEIVNQKKIVVSIAAGTTIDKLEKNLSKQTSIIRVMPNVNAMINLGAAAVTGNTASNSEQVHYIIDLFASIGKAWEVEEKDFSTFTALAGSSPAYAYLFIDSLARAGVKHGIAKDKALQYAAQAVLGSAQMILDSNENPWTLIDRVCSPGGTTVAGLLKLEEEAFLATVVKGIDATIARDEELSQNSK</sequence>
<evidence type="ECO:0000256" key="12">
    <source>
        <dbReference type="RuleBase" id="RU003903"/>
    </source>
</evidence>
<dbReference type="FunFam" id="3.40.50.720:FF:000190">
    <property type="entry name" value="Pyrroline-5-carboxylate reductase"/>
    <property type="match status" value="1"/>
</dbReference>
<evidence type="ECO:0000256" key="1">
    <source>
        <dbReference type="ARBA" id="ARBA00004496"/>
    </source>
</evidence>
<dbReference type="SUPFAM" id="SSF48179">
    <property type="entry name" value="6-phosphogluconate dehydrogenase C-terminal domain-like"/>
    <property type="match status" value="1"/>
</dbReference>
<name>A0A1L8R594_9ENTE</name>
<evidence type="ECO:0000256" key="2">
    <source>
        <dbReference type="ARBA" id="ARBA00005525"/>
    </source>
</evidence>
<comment type="function">
    <text evidence="8 9">Catalyzes the reduction of 1-pyrroline-5-carboxylate (PCA) to L-proline.</text>
</comment>
<evidence type="ECO:0000259" key="14">
    <source>
        <dbReference type="Pfam" id="PF14748"/>
    </source>
</evidence>
<dbReference type="GO" id="GO:0055129">
    <property type="term" value="P:L-proline biosynthetic process"/>
    <property type="evidence" value="ECO:0007669"/>
    <property type="project" value="UniProtKB-UniRule"/>
</dbReference>
<evidence type="ECO:0000313" key="15">
    <source>
        <dbReference type="EMBL" id="OJG14896.1"/>
    </source>
</evidence>
<dbReference type="FunFam" id="1.10.3730.10:FF:000001">
    <property type="entry name" value="Pyrroline-5-carboxylate reductase"/>
    <property type="match status" value="1"/>
</dbReference>
<evidence type="ECO:0000256" key="5">
    <source>
        <dbReference type="ARBA" id="ARBA00022650"/>
    </source>
</evidence>
<dbReference type="PANTHER" id="PTHR11645:SF0">
    <property type="entry name" value="PYRROLINE-5-CARBOXYLATE REDUCTASE 3"/>
    <property type="match status" value="1"/>
</dbReference>
<dbReference type="RefSeq" id="WP_071865016.1">
    <property type="nucleotide sequence ID" value="NZ_JBHLVQ010000018.1"/>
</dbReference>
<keyword evidence="4 9" id="KW-0028">Amino-acid biosynthesis</keyword>
<dbReference type="PIRSF" id="PIRSF000193">
    <property type="entry name" value="Pyrrol-5-carb_rd"/>
    <property type="match status" value="1"/>
</dbReference>
<evidence type="ECO:0000256" key="8">
    <source>
        <dbReference type="ARBA" id="ARBA00058118"/>
    </source>
</evidence>
<dbReference type="Gene3D" id="1.10.3730.10">
    <property type="entry name" value="ProC C-terminal domain-like"/>
    <property type="match status" value="1"/>
</dbReference>
<dbReference type="EMBL" id="JXKG01000012">
    <property type="protein sequence ID" value="OJG14896.1"/>
    <property type="molecule type" value="Genomic_DNA"/>
</dbReference>
<reference evidence="15 16" key="1">
    <citation type="submission" date="2014-12" db="EMBL/GenBank/DDBJ databases">
        <title>Draft genome sequences of 29 type strains of Enterococci.</title>
        <authorList>
            <person name="Zhong Z."/>
            <person name="Sun Z."/>
            <person name="Liu W."/>
            <person name="Zhang W."/>
            <person name="Zhang H."/>
        </authorList>
    </citation>
    <scope>NUCLEOTIDE SEQUENCE [LARGE SCALE GENOMIC DNA]</scope>
    <source>
        <strain evidence="15 16">DSM 21207</strain>
    </source>
</reference>
<dbReference type="NCBIfam" id="TIGR00112">
    <property type="entry name" value="proC"/>
    <property type="match status" value="1"/>
</dbReference>
<feature type="binding site" evidence="11">
    <location>
        <begin position="68"/>
        <end position="71"/>
    </location>
    <ligand>
        <name>NADP(+)</name>
        <dbReference type="ChEBI" id="CHEBI:58349"/>
    </ligand>
</feature>
<keyword evidence="7 9" id="KW-0560">Oxidoreductase</keyword>
<proteinExistence type="inferred from homology"/>
<organism evidence="15 16">
    <name type="scientific">Enterococcus canintestini</name>
    <dbReference type="NCBI Taxonomy" id="317010"/>
    <lineage>
        <taxon>Bacteria</taxon>
        <taxon>Bacillati</taxon>
        <taxon>Bacillota</taxon>
        <taxon>Bacilli</taxon>
        <taxon>Lactobacillales</taxon>
        <taxon>Enterococcaceae</taxon>
        <taxon>Enterococcus</taxon>
    </lineage>
</organism>
<dbReference type="Gene3D" id="3.40.50.720">
    <property type="entry name" value="NAD(P)-binding Rossmann-like Domain"/>
    <property type="match status" value="1"/>
</dbReference>
<dbReference type="GO" id="GO:0005737">
    <property type="term" value="C:cytoplasm"/>
    <property type="evidence" value="ECO:0007669"/>
    <property type="project" value="UniProtKB-SubCell"/>
</dbReference>
<evidence type="ECO:0000256" key="6">
    <source>
        <dbReference type="ARBA" id="ARBA00022857"/>
    </source>
</evidence>
<comment type="subcellular location">
    <subcellularLocation>
        <location evidence="1 9">Cytoplasm</location>
    </subcellularLocation>
</comment>
<evidence type="ECO:0000256" key="10">
    <source>
        <dbReference type="NCBIfam" id="TIGR00112"/>
    </source>
</evidence>
<feature type="domain" description="Pyrroline-5-carboxylate reductase dimerisation" evidence="14">
    <location>
        <begin position="161"/>
        <end position="265"/>
    </location>
</feature>
<keyword evidence="6 9" id="KW-0521">NADP</keyword>
<dbReference type="AlphaFoldDB" id="A0A1L8R594"/>
<comment type="catalytic activity">
    <reaction evidence="9 12">
        <text>L-proline + NADP(+) = (S)-1-pyrroline-5-carboxylate + NADPH + 2 H(+)</text>
        <dbReference type="Rhea" id="RHEA:14109"/>
        <dbReference type="ChEBI" id="CHEBI:15378"/>
        <dbReference type="ChEBI" id="CHEBI:17388"/>
        <dbReference type="ChEBI" id="CHEBI:57783"/>
        <dbReference type="ChEBI" id="CHEBI:58349"/>
        <dbReference type="ChEBI" id="CHEBI:60039"/>
        <dbReference type="EC" id="1.5.1.2"/>
    </reaction>
</comment>
<dbReference type="EC" id="1.5.1.2" evidence="9 10"/>
<dbReference type="InterPro" id="IPR036291">
    <property type="entry name" value="NAD(P)-bd_dom_sf"/>
</dbReference>
<dbReference type="PROSITE" id="PS00521">
    <property type="entry name" value="P5CR"/>
    <property type="match status" value="1"/>
</dbReference>
<evidence type="ECO:0000256" key="7">
    <source>
        <dbReference type="ARBA" id="ARBA00023002"/>
    </source>
</evidence>
<dbReference type="InterPro" id="IPR053790">
    <property type="entry name" value="P5CR-like_CS"/>
</dbReference>
<dbReference type="OrthoDB" id="9805754at2"/>
<dbReference type="STRING" id="317010.RU96_GL000471"/>
<dbReference type="InterPro" id="IPR000304">
    <property type="entry name" value="Pyrroline-COOH_reductase"/>
</dbReference>
<dbReference type="InterPro" id="IPR029036">
    <property type="entry name" value="P5CR_dimer"/>
</dbReference>
<evidence type="ECO:0000256" key="3">
    <source>
        <dbReference type="ARBA" id="ARBA00022490"/>
    </source>
</evidence>
<keyword evidence="5 9" id="KW-0641">Proline biosynthesis</keyword>
<dbReference type="HAMAP" id="MF_01925">
    <property type="entry name" value="P5C_reductase"/>
    <property type="match status" value="1"/>
</dbReference>
<comment type="caution">
    <text evidence="15">The sequence shown here is derived from an EMBL/GenBank/DDBJ whole genome shotgun (WGS) entry which is preliminary data.</text>
</comment>
<evidence type="ECO:0000256" key="9">
    <source>
        <dbReference type="HAMAP-Rule" id="MF_01925"/>
    </source>
</evidence>
<accession>A0A1L8R594</accession>
<dbReference type="GO" id="GO:0004735">
    <property type="term" value="F:pyrroline-5-carboxylate reductase activity"/>
    <property type="evidence" value="ECO:0007669"/>
    <property type="project" value="UniProtKB-UniRule"/>
</dbReference>
<dbReference type="Pfam" id="PF14748">
    <property type="entry name" value="P5CR_dimer"/>
    <property type="match status" value="1"/>
</dbReference>
<evidence type="ECO:0000256" key="11">
    <source>
        <dbReference type="PIRSR" id="PIRSR000193-1"/>
    </source>
</evidence>
<comment type="catalytic activity">
    <reaction evidence="9">
        <text>L-proline + NAD(+) = (S)-1-pyrroline-5-carboxylate + NADH + 2 H(+)</text>
        <dbReference type="Rhea" id="RHEA:14105"/>
        <dbReference type="ChEBI" id="CHEBI:15378"/>
        <dbReference type="ChEBI" id="CHEBI:17388"/>
        <dbReference type="ChEBI" id="CHEBI:57540"/>
        <dbReference type="ChEBI" id="CHEBI:57945"/>
        <dbReference type="ChEBI" id="CHEBI:60039"/>
        <dbReference type="EC" id="1.5.1.2"/>
    </reaction>
</comment>
<dbReference type="InterPro" id="IPR028939">
    <property type="entry name" value="P5C_Rdtase_cat_N"/>
</dbReference>
<dbReference type="InterPro" id="IPR008927">
    <property type="entry name" value="6-PGluconate_DH-like_C_sf"/>
</dbReference>
<comment type="similarity">
    <text evidence="2 9 12">Belongs to the pyrroline-5-carboxylate reductase family.</text>
</comment>
<dbReference type="PANTHER" id="PTHR11645">
    <property type="entry name" value="PYRROLINE-5-CARBOXYLATE REDUCTASE"/>
    <property type="match status" value="1"/>
</dbReference>
<protein>
    <recommendedName>
        <fullName evidence="9 10">Pyrroline-5-carboxylate reductase</fullName>
        <shortName evidence="9">P5C reductase</shortName>
        <shortName evidence="9">P5CR</shortName>
        <ecNumber evidence="9 10">1.5.1.2</ecNumber>
    </recommendedName>
    <alternativeName>
        <fullName evidence="9">PCA reductase</fullName>
    </alternativeName>
</protein>
<feature type="binding site" evidence="11">
    <location>
        <begin position="6"/>
        <end position="11"/>
    </location>
    <ligand>
        <name>NADP(+)</name>
        <dbReference type="ChEBI" id="CHEBI:58349"/>
    </ligand>
</feature>
<comment type="pathway">
    <text evidence="9 12">Amino-acid biosynthesis; L-proline biosynthesis; L-proline from L-glutamate 5-semialdehyde: step 1/1.</text>
</comment>
<evidence type="ECO:0000313" key="16">
    <source>
        <dbReference type="Proteomes" id="UP000182835"/>
    </source>
</evidence>
<keyword evidence="3 9" id="KW-0963">Cytoplasm</keyword>
<dbReference type="UniPathway" id="UPA00098">
    <property type="reaction ID" value="UER00361"/>
</dbReference>
<dbReference type="SUPFAM" id="SSF51735">
    <property type="entry name" value="NAD(P)-binding Rossmann-fold domains"/>
    <property type="match status" value="1"/>
</dbReference>
<evidence type="ECO:0000256" key="4">
    <source>
        <dbReference type="ARBA" id="ARBA00022605"/>
    </source>
</evidence>
<feature type="domain" description="Pyrroline-5-carboxylate reductase catalytic N-terminal" evidence="13">
    <location>
        <begin position="2"/>
        <end position="98"/>
    </location>
</feature>
<dbReference type="Proteomes" id="UP000182835">
    <property type="component" value="Unassembled WGS sequence"/>
</dbReference>
<evidence type="ECO:0000259" key="13">
    <source>
        <dbReference type="Pfam" id="PF03807"/>
    </source>
</evidence>